<evidence type="ECO:0000313" key="5">
    <source>
        <dbReference type="Proteomes" id="UP001163096"/>
    </source>
</evidence>
<evidence type="ECO:0000256" key="2">
    <source>
        <dbReference type="ARBA" id="ARBA00022679"/>
    </source>
</evidence>
<dbReference type="InterPro" id="IPR041698">
    <property type="entry name" value="Methyltransf_25"/>
</dbReference>
<dbReference type="Proteomes" id="UP001163096">
    <property type="component" value="Chromosome"/>
</dbReference>
<dbReference type="KEGG" id="mou:OU421_11795"/>
<keyword evidence="2" id="KW-0808">Transferase</keyword>
<dbReference type="AlphaFoldDB" id="A0A9X9S417"/>
<dbReference type="Pfam" id="PF13649">
    <property type="entry name" value="Methyltransf_25"/>
    <property type="match status" value="1"/>
</dbReference>
<dbReference type="GeneID" id="76835795"/>
<evidence type="ECO:0000313" key="4">
    <source>
        <dbReference type="EMBL" id="WAI01087.1"/>
    </source>
</evidence>
<reference evidence="4" key="1">
    <citation type="submission" date="2022-11" db="EMBL/GenBank/DDBJ databases">
        <title>Complete genome sequence of Methanogenium organophilum DSM 3596.</title>
        <authorList>
            <person name="Chen S.-C."/>
            <person name="Lai S.-J."/>
            <person name="You Y.-T."/>
        </authorList>
    </citation>
    <scope>NUCLEOTIDE SEQUENCE</scope>
    <source>
        <strain evidence="4">DSM 3596</strain>
    </source>
</reference>
<feature type="domain" description="Methyltransferase" evidence="3">
    <location>
        <begin position="51"/>
        <end position="144"/>
    </location>
</feature>
<evidence type="ECO:0000259" key="3">
    <source>
        <dbReference type="Pfam" id="PF13649"/>
    </source>
</evidence>
<keyword evidence="5" id="KW-1185">Reference proteome</keyword>
<dbReference type="InterPro" id="IPR029063">
    <property type="entry name" value="SAM-dependent_MTases_sf"/>
</dbReference>
<sequence>MKRNNGEGAYTKWDLKKLAAEYDDIATKTIPDMEHFYRAVTDALPEHSARVLELGCGTGLLTARIRRTHPDTAVTCVDNSEAMLAAARQKPELCDVTLTQGDIRDPWPDGPYDAIMSTFCLIALESDERRVLLRRAYDVLRPGGVCITGCVVRPPNAEEEQRELARWVTFMQDAGLGPDEIQRQRLSWDDTRARIPTAEGFREMIEEAGFTQIQCPYHRGLYAIFVGVR</sequence>
<dbReference type="CDD" id="cd02440">
    <property type="entry name" value="AdoMet_MTases"/>
    <property type="match status" value="1"/>
</dbReference>
<proteinExistence type="predicted"/>
<dbReference type="EMBL" id="CP113361">
    <property type="protein sequence ID" value="WAI01087.1"/>
    <property type="molecule type" value="Genomic_DNA"/>
</dbReference>
<gene>
    <name evidence="4" type="ORF">OU421_11795</name>
</gene>
<dbReference type="GO" id="GO:0032259">
    <property type="term" value="P:methylation"/>
    <property type="evidence" value="ECO:0007669"/>
    <property type="project" value="UniProtKB-KW"/>
</dbReference>
<dbReference type="SUPFAM" id="SSF53335">
    <property type="entry name" value="S-adenosyl-L-methionine-dependent methyltransferases"/>
    <property type="match status" value="1"/>
</dbReference>
<dbReference type="GO" id="GO:0008168">
    <property type="term" value="F:methyltransferase activity"/>
    <property type="evidence" value="ECO:0007669"/>
    <property type="project" value="UniProtKB-KW"/>
</dbReference>
<evidence type="ECO:0000256" key="1">
    <source>
        <dbReference type="ARBA" id="ARBA00022603"/>
    </source>
</evidence>
<dbReference type="PANTHER" id="PTHR43861:SF1">
    <property type="entry name" value="TRANS-ACONITATE 2-METHYLTRANSFERASE"/>
    <property type="match status" value="1"/>
</dbReference>
<accession>A0A9X9S417</accession>
<dbReference type="Gene3D" id="3.40.50.150">
    <property type="entry name" value="Vaccinia Virus protein VP39"/>
    <property type="match status" value="1"/>
</dbReference>
<dbReference type="PANTHER" id="PTHR43861">
    <property type="entry name" value="TRANS-ACONITATE 2-METHYLTRANSFERASE-RELATED"/>
    <property type="match status" value="1"/>
</dbReference>
<keyword evidence="1 4" id="KW-0489">Methyltransferase</keyword>
<protein>
    <submittedName>
        <fullName evidence="4">Methyltransferase domain-containing protein</fullName>
    </submittedName>
</protein>
<organism evidence="4 5">
    <name type="scientific">Methanogenium organophilum</name>
    <dbReference type="NCBI Taxonomy" id="2199"/>
    <lineage>
        <taxon>Archaea</taxon>
        <taxon>Methanobacteriati</taxon>
        <taxon>Methanobacteriota</taxon>
        <taxon>Stenosarchaea group</taxon>
        <taxon>Methanomicrobia</taxon>
        <taxon>Methanomicrobiales</taxon>
        <taxon>Methanomicrobiaceae</taxon>
        <taxon>Methanogenium</taxon>
    </lineage>
</organism>
<dbReference type="RefSeq" id="WP_268186301.1">
    <property type="nucleotide sequence ID" value="NZ_CP113361.1"/>
</dbReference>
<name>A0A9X9S417_METOG</name>